<gene>
    <name evidence="1" type="ORF">ECRASSUSDP1_LOCUS4908</name>
</gene>
<dbReference type="AlphaFoldDB" id="A0AAD1X9C5"/>
<protein>
    <submittedName>
        <fullName evidence="1">Uncharacterized protein</fullName>
    </submittedName>
</protein>
<accession>A0AAD1X9C5</accession>
<evidence type="ECO:0000313" key="1">
    <source>
        <dbReference type="EMBL" id="CAI2363572.1"/>
    </source>
</evidence>
<organism evidence="1 2">
    <name type="scientific">Euplotes crassus</name>
    <dbReference type="NCBI Taxonomy" id="5936"/>
    <lineage>
        <taxon>Eukaryota</taxon>
        <taxon>Sar</taxon>
        <taxon>Alveolata</taxon>
        <taxon>Ciliophora</taxon>
        <taxon>Intramacronucleata</taxon>
        <taxon>Spirotrichea</taxon>
        <taxon>Hypotrichia</taxon>
        <taxon>Euplotida</taxon>
        <taxon>Euplotidae</taxon>
        <taxon>Moneuplotes</taxon>
    </lineage>
</organism>
<evidence type="ECO:0000313" key="2">
    <source>
        <dbReference type="Proteomes" id="UP001295684"/>
    </source>
</evidence>
<name>A0AAD1X9C5_EUPCR</name>
<sequence>MDPESLAVDKQGIKPQVTRKDFFTKEFSPVKNEPQDGFSAQFNKVNIDFQKKESRDIKSVMETRNKLKAQFSTRINTPIFFERHEKIKPDTKDGNSKEKLKLIIKNNMNFDDSKSEIISSPNKHQEEYKITENLVSSSAIKKGIGLSPYKSDQEQKTPMSPHIIDISPKFQKALPQKKSPVRPVRKNQKVDINKYKISKKDVILHELLYGYKPKTSREKLPRSRRTRSQEISRYTKIIVPKPTEGQRVVKPVLLGKGLQIIEKQRKNNLKDLEMFKSNSDEEVLPDDDRCIKKILNIKVDKDIQINKSEYSKMKYLKKKFKKKKRNPKILKNQALSDRNLKYKALVKSESVNQLPLKILKNPIFAQNRRKKPTGQFTGRMFKNPTNLPLFTNKSITSGVLGIQGNPRKRRNSVIDTMKSRKALHEKQSRRKLKNLTTQTSPVPHKEEVEPKIGNYCMILHPDDIKKISINPNTAMNMIDLENKKVYVIPNTMSYKFENIMINGQKRTNVMFK</sequence>
<proteinExistence type="predicted"/>
<comment type="caution">
    <text evidence="1">The sequence shown here is derived from an EMBL/GenBank/DDBJ whole genome shotgun (WGS) entry which is preliminary data.</text>
</comment>
<keyword evidence="2" id="KW-1185">Reference proteome</keyword>
<dbReference type="Proteomes" id="UP001295684">
    <property type="component" value="Unassembled WGS sequence"/>
</dbReference>
<dbReference type="EMBL" id="CAMPGE010004727">
    <property type="protein sequence ID" value="CAI2363572.1"/>
    <property type="molecule type" value="Genomic_DNA"/>
</dbReference>
<reference evidence="1" key="1">
    <citation type="submission" date="2023-07" db="EMBL/GenBank/DDBJ databases">
        <authorList>
            <consortium name="AG Swart"/>
            <person name="Singh M."/>
            <person name="Singh A."/>
            <person name="Seah K."/>
            <person name="Emmerich C."/>
        </authorList>
    </citation>
    <scope>NUCLEOTIDE SEQUENCE</scope>
    <source>
        <strain evidence="1">DP1</strain>
    </source>
</reference>